<dbReference type="EMBL" id="SNRW01006663">
    <property type="protein sequence ID" value="KAA6382648.1"/>
    <property type="molecule type" value="Genomic_DNA"/>
</dbReference>
<comment type="caution">
    <text evidence="1">The sequence shown here is derived from an EMBL/GenBank/DDBJ whole genome shotgun (WGS) entry which is preliminary data.</text>
</comment>
<reference evidence="1 2" key="1">
    <citation type="submission" date="2019-03" db="EMBL/GenBank/DDBJ databases">
        <title>Single cell metagenomics reveals metabolic interactions within the superorganism composed of flagellate Streblomastix strix and complex community of Bacteroidetes bacteria on its surface.</title>
        <authorList>
            <person name="Treitli S.C."/>
            <person name="Kolisko M."/>
            <person name="Husnik F."/>
            <person name="Keeling P."/>
            <person name="Hampl V."/>
        </authorList>
    </citation>
    <scope>NUCLEOTIDE SEQUENCE [LARGE SCALE GENOMIC DNA]</scope>
    <source>
        <strain evidence="1">ST1C</strain>
    </source>
</reference>
<evidence type="ECO:0000313" key="1">
    <source>
        <dbReference type="EMBL" id="KAA6382648.1"/>
    </source>
</evidence>
<name>A0A5J4VJA0_9EUKA</name>
<protein>
    <submittedName>
        <fullName evidence="1">Uncharacterized protein</fullName>
    </submittedName>
</protein>
<sequence>MKRADTPHPVRQKDQQIRKNIKFFLRSSEMISVIDIYFCIIETLYQFPGRIGHVLLLSESGEQEICVNIRKMMAINNAPGSDKIRVIIDEQGHIEQKMAIERAYAMGISDSGTQSNIQNYFKEIYTEDIAKIYRAIAIGNDEEVNLGFDIECLVCKEVRTKCAPATSKENAPGHISTVITIMADGPSPPPFFILGGILNVPKYLQVLIDQTEVGIIANGSGWMIKDNMRIFARFLRD</sequence>
<dbReference type="AlphaFoldDB" id="A0A5J4VJA0"/>
<gene>
    <name evidence="1" type="ORF">EZS28_021827</name>
</gene>
<proteinExistence type="predicted"/>
<dbReference type="Proteomes" id="UP000324800">
    <property type="component" value="Unassembled WGS sequence"/>
</dbReference>
<accession>A0A5J4VJA0</accession>
<evidence type="ECO:0000313" key="2">
    <source>
        <dbReference type="Proteomes" id="UP000324800"/>
    </source>
</evidence>
<organism evidence="1 2">
    <name type="scientific">Streblomastix strix</name>
    <dbReference type="NCBI Taxonomy" id="222440"/>
    <lineage>
        <taxon>Eukaryota</taxon>
        <taxon>Metamonada</taxon>
        <taxon>Preaxostyla</taxon>
        <taxon>Oxymonadida</taxon>
        <taxon>Streblomastigidae</taxon>
        <taxon>Streblomastix</taxon>
    </lineage>
</organism>